<sequence>MNNEAFPYKSVHEYIEEELTLVSNPSHEQIRKTKQAYWKRYYKHYRRQRRNIRKEFTLGFDKERLQLIDTKRGELSISKFLYLIIDRELESNETLFNNQEQLSELHLQLMKLISLTEELLDNVNSELIHQILERLETLEKSFEQVINP</sequence>
<gene>
    <name evidence="1" type="ORF">MUY34_00400</name>
</gene>
<dbReference type="EMBL" id="JALPQF010000001">
    <property type="protein sequence ID" value="MCK8479054.1"/>
    <property type="molecule type" value="Genomic_DNA"/>
</dbReference>
<accession>A0ABT0H3V7</accession>
<evidence type="ECO:0008006" key="3">
    <source>
        <dbReference type="Google" id="ProtNLM"/>
    </source>
</evidence>
<dbReference type="RefSeq" id="WP_248411490.1">
    <property type="nucleotide sequence ID" value="NZ_JALPQF010000001.1"/>
</dbReference>
<organism evidence="1 2">
    <name type="scientific">Psychroserpens algicola</name>
    <dbReference type="NCBI Taxonomy" id="1719034"/>
    <lineage>
        <taxon>Bacteria</taxon>
        <taxon>Pseudomonadati</taxon>
        <taxon>Bacteroidota</taxon>
        <taxon>Flavobacteriia</taxon>
        <taxon>Flavobacteriales</taxon>
        <taxon>Flavobacteriaceae</taxon>
        <taxon>Psychroserpens</taxon>
    </lineage>
</organism>
<proteinExistence type="predicted"/>
<evidence type="ECO:0000313" key="1">
    <source>
        <dbReference type="EMBL" id="MCK8479054.1"/>
    </source>
</evidence>
<keyword evidence="2" id="KW-1185">Reference proteome</keyword>
<reference evidence="1" key="1">
    <citation type="submission" date="2022-04" db="EMBL/GenBank/DDBJ databases">
        <authorList>
            <person name="Ren T."/>
        </authorList>
    </citation>
    <scope>NUCLEOTIDE SEQUENCE</scope>
    <source>
        <strain evidence="1">F63249</strain>
    </source>
</reference>
<protein>
    <recommendedName>
        <fullName evidence="3">DUF2383 domain-containing protein</fullName>
    </recommendedName>
</protein>
<evidence type="ECO:0000313" key="2">
    <source>
        <dbReference type="Proteomes" id="UP001203687"/>
    </source>
</evidence>
<comment type="caution">
    <text evidence="1">The sequence shown here is derived from an EMBL/GenBank/DDBJ whole genome shotgun (WGS) entry which is preliminary data.</text>
</comment>
<name>A0ABT0H3V7_9FLAO</name>
<dbReference type="Proteomes" id="UP001203687">
    <property type="component" value="Unassembled WGS sequence"/>
</dbReference>